<protein>
    <submittedName>
        <fullName evidence="1">Uncharacterized protein</fullName>
    </submittedName>
</protein>
<proteinExistence type="predicted"/>
<gene>
    <name evidence="1" type="ORF">QSP1433_LOCUS11065</name>
</gene>
<organism evidence="1">
    <name type="scientific">Mucochytrium quahogii</name>
    <dbReference type="NCBI Taxonomy" id="96639"/>
    <lineage>
        <taxon>Eukaryota</taxon>
        <taxon>Sar</taxon>
        <taxon>Stramenopiles</taxon>
        <taxon>Bigyra</taxon>
        <taxon>Labyrinthulomycetes</taxon>
        <taxon>Thraustochytrida</taxon>
        <taxon>Thraustochytriidae</taxon>
        <taxon>Mucochytrium</taxon>
    </lineage>
</organism>
<name>A0A7S2WJI6_9STRA</name>
<sequence>MKGCLFYVLYTLFVVVLTLCNCYANIVLNVNVLRNSEHNVLHEIQQYFFKNHRDEHLRRLSINKKPGNGALYFVSKPDAGDLVLVSEFPFSMVLPYSTSSIDRSLVYLQKDPYFVSSDGSCSRGEYLDSMEFVLHISDDFNLVFQRKQNISVNVCIINSNSTRKGVHTARGKELTFDLRATLESNLTSIPNTGINLETSSLKGELFLHKCPDINENQSAVQVVTGIQYFAPRGVQTVCYRSSKHGDVYALKDQFRFKFADISLPLGGGAVWNTIQVKLLDSLTSATATATTEQDTPIVLQLTGTDPLAYLTSRTSVFVISTLPNVGRLVDPVLEKDISHPNQALSSNLVQFHPPSGFYNAHPGTRSPYRLSGSVGIGFDFFMHASDTLRNFSETSALSHYSIDVVRVQQALPGGDFITGPRKFFLEKRGGYHGINSITMSAGSDEDVFPFLINLKFSNVGHSFFRLNASSFNRISNTVYSREPLNASLRAQLTFAETWNASSRNIAPSCAEQGCNESLWVYGPMSALMKLVKTLELGSTAVHPDGTFRIAVYSENWGNKSLTLLQVHDIELAPKITSWKLGGGESIRGNQVPVWSKISLSLIPLLVFSKLAIYSRTQYTRWLKRRKLLRPTQSNISTI</sequence>
<dbReference type="AlphaFoldDB" id="A0A7S2WJI6"/>
<reference evidence="1" key="1">
    <citation type="submission" date="2021-01" db="EMBL/GenBank/DDBJ databases">
        <authorList>
            <person name="Corre E."/>
            <person name="Pelletier E."/>
            <person name="Niang G."/>
            <person name="Scheremetjew M."/>
            <person name="Finn R."/>
            <person name="Kale V."/>
            <person name="Holt S."/>
            <person name="Cochrane G."/>
            <person name="Meng A."/>
            <person name="Brown T."/>
            <person name="Cohen L."/>
        </authorList>
    </citation>
    <scope>NUCLEOTIDE SEQUENCE</scope>
    <source>
        <strain evidence="1">NY070348D</strain>
    </source>
</reference>
<evidence type="ECO:0000313" key="1">
    <source>
        <dbReference type="EMBL" id="CAD9691652.1"/>
    </source>
</evidence>
<dbReference type="EMBL" id="HBHK01017495">
    <property type="protein sequence ID" value="CAD9691652.1"/>
    <property type="molecule type" value="Transcribed_RNA"/>
</dbReference>
<accession>A0A7S2WJI6</accession>